<sequence length="513" mass="58686">IIAEEKGEIFRKSLRSERGSDSDDIEEISSDAENHRKTKERKTDEDAVRESSERGRKESRKKQMTSSHHRKGLASRDCTSKNRHTERRSKRKSPDKEDRNSRKQHHNNSKDFIISKNRITRSLGIYNKAKRSDTVMRENLKKKFCKKKFEDIKTQTARDMARVLDCSSFKLESPSWSAGLLDGQDSPDNSNFPGSDQLTQSPSGSNRTHSSCSSTGKYSNPEKCRITPLRRITPHRITPHNETALAFKTPLQEISQTLTGMLNPSETFHGRNYLAELQGQLRKMYKQSSVSSQAQRISNRICIASEVQKRCLKRKSEGKCNNVISNNHWRKTAPQTVKQQPNPCLVGSGEQINTPAFQHRTSDDIKKHNRQIQTVTSRCTCTETKTGRGASQSNIHFKFQDKYVSGVSNRERKILDDEKENDLLYARDVQRCLFEQPDAPSQTERHTLVSTQHNSSFDILDFLDGVDHESDISGETQAHRDYMTPDPKLVSPPKKPALDSPTPEKKFYPHKLF</sequence>
<feature type="compositionally biased region" description="Basic and acidic residues" evidence="1">
    <location>
        <begin position="473"/>
        <end position="483"/>
    </location>
</feature>
<organism evidence="2 3">
    <name type="scientific">Porites evermanni</name>
    <dbReference type="NCBI Taxonomy" id="104178"/>
    <lineage>
        <taxon>Eukaryota</taxon>
        <taxon>Metazoa</taxon>
        <taxon>Cnidaria</taxon>
        <taxon>Anthozoa</taxon>
        <taxon>Hexacorallia</taxon>
        <taxon>Scleractinia</taxon>
        <taxon>Fungiina</taxon>
        <taxon>Poritidae</taxon>
        <taxon>Porites</taxon>
    </lineage>
</organism>
<feature type="region of interest" description="Disordered" evidence="1">
    <location>
        <begin position="1"/>
        <end position="115"/>
    </location>
</feature>
<evidence type="ECO:0000256" key="1">
    <source>
        <dbReference type="SAM" id="MobiDB-lite"/>
    </source>
</evidence>
<protein>
    <submittedName>
        <fullName evidence="2">Uncharacterized protein</fullName>
    </submittedName>
</protein>
<name>A0ABN8LCB4_9CNID</name>
<feature type="non-terminal residue" evidence="2">
    <location>
        <position position="1"/>
    </location>
</feature>
<feature type="compositionally biased region" description="Basic and acidic residues" evidence="1">
    <location>
        <begin position="92"/>
        <end position="101"/>
    </location>
</feature>
<feature type="compositionally biased region" description="Basic and acidic residues" evidence="1">
    <location>
        <begin position="1"/>
        <end position="21"/>
    </location>
</feature>
<feature type="region of interest" description="Disordered" evidence="1">
    <location>
        <begin position="473"/>
        <end position="513"/>
    </location>
</feature>
<keyword evidence="3" id="KW-1185">Reference proteome</keyword>
<reference evidence="2 3" key="1">
    <citation type="submission" date="2022-05" db="EMBL/GenBank/DDBJ databases">
        <authorList>
            <consortium name="Genoscope - CEA"/>
            <person name="William W."/>
        </authorList>
    </citation>
    <scope>NUCLEOTIDE SEQUENCE [LARGE SCALE GENOMIC DNA]</scope>
</reference>
<dbReference type="Proteomes" id="UP001159427">
    <property type="component" value="Unassembled WGS sequence"/>
</dbReference>
<accession>A0ABN8LCB4</accession>
<proteinExistence type="predicted"/>
<feature type="compositionally biased region" description="Basic residues" evidence="1">
    <location>
        <begin position="57"/>
        <end position="73"/>
    </location>
</feature>
<feature type="compositionally biased region" description="Polar residues" evidence="1">
    <location>
        <begin position="186"/>
        <end position="218"/>
    </location>
</feature>
<evidence type="ECO:0000313" key="3">
    <source>
        <dbReference type="Proteomes" id="UP001159427"/>
    </source>
</evidence>
<feature type="compositionally biased region" description="Basic residues" evidence="1">
    <location>
        <begin position="81"/>
        <end position="91"/>
    </location>
</feature>
<gene>
    <name evidence="2" type="ORF">PEVE_00004749</name>
</gene>
<dbReference type="EMBL" id="CALNXI010000013">
    <property type="protein sequence ID" value="CAH3014696.1"/>
    <property type="molecule type" value="Genomic_DNA"/>
</dbReference>
<evidence type="ECO:0000313" key="2">
    <source>
        <dbReference type="EMBL" id="CAH3014696.1"/>
    </source>
</evidence>
<feature type="compositionally biased region" description="Basic and acidic residues" evidence="1">
    <location>
        <begin position="41"/>
        <end position="56"/>
    </location>
</feature>
<feature type="region of interest" description="Disordered" evidence="1">
    <location>
        <begin position="177"/>
        <end position="227"/>
    </location>
</feature>
<comment type="caution">
    <text evidence="2">The sequence shown here is derived from an EMBL/GenBank/DDBJ whole genome shotgun (WGS) entry which is preliminary data.</text>
</comment>